<comment type="caution">
    <text evidence="6">The sequence shown here is derived from an EMBL/GenBank/DDBJ whole genome shotgun (WGS) entry which is preliminary data.</text>
</comment>
<comment type="similarity">
    <text evidence="2">Belongs to the methyl-accepting chemotaxis (MCP) protein family.</text>
</comment>
<evidence type="ECO:0000259" key="5">
    <source>
        <dbReference type="PROSITE" id="PS50111"/>
    </source>
</evidence>
<accession>A0A519BET3</accession>
<keyword evidence="1 3" id="KW-0807">Transducer</keyword>
<dbReference type="InterPro" id="IPR025991">
    <property type="entry name" value="Chemoreceptor_zinc-bind_dom"/>
</dbReference>
<dbReference type="SUPFAM" id="SSF58104">
    <property type="entry name" value="Methyl-accepting chemotaxis protein (MCP) signaling domain"/>
    <property type="match status" value="1"/>
</dbReference>
<dbReference type="GO" id="GO:0006935">
    <property type="term" value="P:chemotaxis"/>
    <property type="evidence" value="ECO:0007669"/>
    <property type="project" value="InterPro"/>
</dbReference>
<dbReference type="Pfam" id="PF13682">
    <property type="entry name" value="CZB"/>
    <property type="match status" value="1"/>
</dbReference>
<protein>
    <recommendedName>
        <fullName evidence="5">Methyl-accepting transducer domain-containing protein</fullName>
    </recommendedName>
</protein>
<gene>
    <name evidence="6" type="ORF">EVJ46_09680</name>
</gene>
<name>A0A519BET3_ACIG2</name>
<feature type="domain" description="Methyl-accepting transducer" evidence="5">
    <location>
        <begin position="90"/>
        <end position="294"/>
    </location>
</feature>
<dbReference type="InterPro" id="IPR004090">
    <property type="entry name" value="Chemotax_Me-accpt_rcpt"/>
</dbReference>
<evidence type="ECO:0000256" key="1">
    <source>
        <dbReference type="ARBA" id="ARBA00023224"/>
    </source>
</evidence>
<reference evidence="6 7" key="1">
    <citation type="journal article" date="2019" name="ISME J.">
        <title>Insights into ecological role of a new deltaproteobacterial order Candidatus Acidulodesulfobacterales by metagenomics and metatranscriptomics.</title>
        <authorList>
            <person name="Tan S."/>
            <person name="Liu J."/>
            <person name="Fang Y."/>
            <person name="Hedlund B.P."/>
            <person name="Lian Z.H."/>
            <person name="Huang L.Y."/>
            <person name="Li J.T."/>
            <person name="Huang L.N."/>
            <person name="Li W.J."/>
            <person name="Jiang H.C."/>
            <person name="Dong H.L."/>
            <person name="Shu W.S."/>
        </authorList>
    </citation>
    <scope>NUCLEOTIDE SEQUENCE [LARGE SCALE GENOMIC DNA]</scope>
    <source>
        <strain evidence="6">AP2</strain>
    </source>
</reference>
<sequence>MFGGHNEVEKKCRLINAAFIGTNAELKELIKKEAKHVKDNDFLKAMETRRKIVEIADIVVGGFSTAAQSKVLYSEFNQSLGEILTMSNTTSSSIEEMSQTIKEIASNAQFSAGAAKQTVDQTTEGSNALNQLSEKMGMVMQAVQMMSESITKFVENTQKITGLTSEVKDIADQTNLLALNAAIEAARAGEQGRGFAVVADEVRKLAEKSAKAAKEIEQVTMVINDQSNAVKEKVTDGINFMNNSKESLDIVEDVLKKANDEAIKTSDSISRIATAAEEQSFVSKEMASNITAITGDLESGSATFKKLYGLIDELLNGFKKDLNEFMFFPYDTMLLTLTKGDHVTWVSNVLDIFVANNTKVSPSELTSHHECRLGKWYDGPGKEQYGDNPAFIALGQVHPKVHETGKAIVAAIQSGNKSEAKKLAEQLEKYSEEVQLKLDDLIRSVQVKA</sequence>
<dbReference type="CDD" id="cd11386">
    <property type="entry name" value="MCP_signal"/>
    <property type="match status" value="1"/>
</dbReference>
<evidence type="ECO:0000313" key="6">
    <source>
        <dbReference type="EMBL" id="RZD15780.1"/>
    </source>
</evidence>
<dbReference type="EMBL" id="SGBC01000004">
    <property type="protein sequence ID" value="RZD15780.1"/>
    <property type="molecule type" value="Genomic_DNA"/>
</dbReference>
<dbReference type="PRINTS" id="PR00260">
    <property type="entry name" value="CHEMTRNSDUCR"/>
</dbReference>
<evidence type="ECO:0000313" key="7">
    <source>
        <dbReference type="Proteomes" id="UP000316562"/>
    </source>
</evidence>
<dbReference type="Gene3D" id="1.20.120.30">
    <property type="entry name" value="Aspartate receptor, ligand-binding domain"/>
    <property type="match status" value="1"/>
</dbReference>
<evidence type="ECO:0000256" key="4">
    <source>
        <dbReference type="SAM" id="Coils"/>
    </source>
</evidence>
<dbReference type="AlphaFoldDB" id="A0A519BET3"/>
<evidence type="ECO:0000256" key="2">
    <source>
        <dbReference type="ARBA" id="ARBA00029447"/>
    </source>
</evidence>
<dbReference type="PROSITE" id="PS50111">
    <property type="entry name" value="CHEMOTAXIS_TRANSDUC_2"/>
    <property type="match status" value="1"/>
</dbReference>
<organism evidence="6 7">
    <name type="scientific">Acididesulfobacter guangdongensis</name>
    <dbReference type="NCBI Taxonomy" id="2597225"/>
    <lineage>
        <taxon>Bacteria</taxon>
        <taxon>Deltaproteobacteria</taxon>
        <taxon>Candidatus Acidulodesulfobacterales</taxon>
        <taxon>Candidatus Acididesulfobacter</taxon>
    </lineage>
</organism>
<dbReference type="InterPro" id="IPR004089">
    <property type="entry name" value="MCPsignal_dom"/>
</dbReference>
<evidence type="ECO:0000256" key="3">
    <source>
        <dbReference type="PROSITE-ProRule" id="PRU00284"/>
    </source>
</evidence>
<dbReference type="PANTHER" id="PTHR32089:SF112">
    <property type="entry name" value="LYSOZYME-LIKE PROTEIN-RELATED"/>
    <property type="match status" value="1"/>
</dbReference>
<dbReference type="GO" id="GO:0007165">
    <property type="term" value="P:signal transduction"/>
    <property type="evidence" value="ECO:0007669"/>
    <property type="project" value="UniProtKB-KW"/>
</dbReference>
<dbReference type="PANTHER" id="PTHR32089">
    <property type="entry name" value="METHYL-ACCEPTING CHEMOTAXIS PROTEIN MCPB"/>
    <property type="match status" value="1"/>
</dbReference>
<feature type="coiled-coil region" evidence="4">
    <location>
        <begin position="417"/>
        <end position="444"/>
    </location>
</feature>
<dbReference type="Pfam" id="PF00015">
    <property type="entry name" value="MCPsignal"/>
    <property type="match status" value="1"/>
</dbReference>
<dbReference type="Proteomes" id="UP000316562">
    <property type="component" value="Unassembled WGS sequence"/>
</dbReference>
<dbReference type="Gene3D" id="1.10.287.950">
    <property type="entry name" value="Methyl-accepting chemotaxis protein"/>
    <property type="match status" value="1"/>
</dbReference>
<dbReference type="SMART" id="SM00283">
    <property type="entry name" value="MA"/>
    <property type="match status" value="1"/>
</dbReference>
<keyword evidence="4" id="KW-0175">Coiled coil</keyword>
<dbReference type="GO" id="GO:0004888">
    <property type="term" value="F:transmembrane signaling receptor activity"/>
    <property type="evidence" value="ECO:0007669"/>
    <property type="project" value="InterPro"/>
</dbReference>
<proteinExistence type="inferred from homology"/>
<dbReference type="GO" id="GO:0016020">
    <property type="term" value="C:membrane"/>
    <property type="evidence" value="ECO:0007669"/>
    <property type="project" value="InterPro"/>
</dbReference>